<comment type="pathway">
    <text evidence="3 9 11">Amino-acid biosynthesis; L-histidine biosynthesis; L-histidine from 5-phospho-alpha-D-ribose 1-diphosphate: step 4/9.</text>
</comment>
<dbReference type="Proteomes" id="UP000199513">
    <property type="component" value="Unassembled WGS sequence"/>
</dbReference>
<keyword evidence="5 9" id="KW-0963">Cytoplasm</keyword>
<dbReference type="InterPro" id="IPR006063">
    <property type="entry name" value="HisA_bact_arch"/>
</dbReference>
<evidence type="ECO:0000256" key="6">
    <source>
        <dbReference type="ARBA" id="ARBA00022605"/>
    </source>
</evidence>
<keyword evidence="13" id="KW-1185">Reference proteome</keyword>
<evidence type="ECO:0000256" key="11">
    <source>
        <dbReference type="RuleBase" id="RU003658"/>
    </source>
</evidence>
<dbReference type="InterPro" id="IPR013785">
    <property type="entry name" value="Aldolase_TIM"/>
</dbReference>
<protein>
    <recommendedName>
        <fullName evidence="9 11">1-(5-phosphoribosyl)-5-[(5-phosphoribosylamino)methylideneamino] imidazole-4-carboxamide isomerase</fullName>
        <ecNumber evidence="9 11">5.3.1.16</ecNumber>
    </recommendedName>
    <alternativeName>
        <fullName evidence="9">Phosphoribosylformimino-5-aminoimidazole carboxamide ribotide isomerase</fullName>
    </alternativeName>
</protein>
<dbReference type="EMBL" id="FONY01000005">
    <property type="protein sequence ID" value="SFE67394.1"/>
    <property type="molecule type" value="Genomic_DNA"/>
</dbReference>
<evidence type="ECO:0000313" key="13">
    <source>
        <dbReference type="Proteomes" id="UP000199513"/>
    </source>
</evidence>
<keyword evidence="7 9" id="KW-0368">Histidine biosynthesis</keyword>
<dbReference type="InterPro" id="IPR044524">
    <property type="entry name" value="Isoase_HisA-like"/>
</dbReference>
<dbReference type="EC" id="5.3.1.16" evidence="9 11"/>
<dbReference type="GO" id="GO:0003949">
    <property type="term" value="F:1-(5-phosphoribosyl)-5-[(5-phosphoribosylamino)methylideneamino]imidazole-4-carboxamide isomerase activity"/>
    <property type="evidence" value="ECO:0007669"/>
    <property type="project" value="UniProtKB-UniRule"/>
</dbReference>
<dbReference type="NCBIfam" id="TIGR00007">
    <property type="entry name" value="1-(5-phosphoribosyl)-5-[(5-phosphoribosylamino)methylideneamino]imidazole-4-carboxamide isomerase"/>
    <property type="match status" value="1"/>
</dbReference>
<evidence type="ECO:0000256" key="4">
    <source>
        <dbReference type="ARBA" id="ARBA00009667"/>
    </source>
</evidence>
<evidence type="ECO:0000256" key="8">
    <source>
        <dbReference type="ARBA" id="ARBA00023235"/>
    </source>
</evidence>
<proteinExistence type="inferred from homology"/>
<feature type="active site" description="Proton acceptor" evidence="9">
    <location>
        <position position="8"/>
    </location>
</feature>
<dbReference type="GO" id="GO:0005737">
    <property type="term" value="C:cytoplasm"/>
    <property type="evidence" value="ECO:0007669"/>
    <property type="project" value="UniProtKB-SubCell"/>
</dbReference>
<dbReference type="PANTHER" id="PTHR43090:SF2">
    <property type="entry name" value="1-(5-PHOSPHORIBOSYL)-5-[(5-PHOSPHORIBOSYLAMINO)METHYLIDENEAMINO] IMIDAZOLE-4-CARBOXAMIDE ISOMERASE"/>
    <property type="match status" value="1"/>
</dbReference>
<evidence type="ECO:0000256" key="1">
    <source>
        <dbReference type="ARBA" id="ARBA00000901"/>
    </source>
</evidence>
<dbReference type="InterPro" id="IPR023016">
    <property type="entry name" value="HisA/PriA"/>
</dbReference>
<dbReference type="InterPro" id="IPR006062">
    <property type="entry name" value="His_biosynth"/>
</dbReference>
<accession>A0A1I2CGL5</accession>
<organism evidence="12 13">
    <name type="scientific">Thermoflexibacter ruber</name>
    <dbReference type="NCBI Taxonomy" id="1003"/>
    <lineage>
        <taxon>Bacteria</taxon>
        <taxon>Pseudomonadati</taxon>
        <taxon>Bacteroidota</taxon>
        <taxon>Cytophagia</taxon>
        <taxon>Cytophagales</taxon>
        <taxon>Thermoflexibacteraceae</taxon>
        <taxon>Thermoflexibacter</taxon>
    </lineage>
</organism>
<feature type="active site" description="Proton donor" evidence="9">
    <location>
        <position position="130"/>
    </location>
</feature>
<evidence type="ECO:0000256" key="2">
    <source>
        <dbReference type="ARBA" id="ARBA00004496"/>
    </source>
</evidence>
<dbReference type="GO" id="GO:0000162">
    <property type="term" value="P:L-tryptophan biosynthetic process"/>
    <property type="evidence" value="ECO:0007669"/>
    <property type="project" value="TreeGrafter"/>
</dbReference>
<dbReference type="FunFam" id="3.20.20.70:FF:000009">
    <property type="entry name" value="1-(5-phosphoribosyl)-5-[(5-phosphoribosylamino)methylideneamino] imidazole-4-carboxamide isomerase"/>
    <property type="match status" value="1"/>
</dbReference>
<dbReference type="GO" id="GO:0000105">
    <property type="term" value="P:L-histidine biosynthetic process"/>
    <property type="evidence" value="ECO:0007669"/>
    <property type="project" value="UniProtKB-UniRule"/>
</dbReference>
<dbReference type="UniPathway" id="UPA00031">
    <property type="reaction ID" value="UER00009"/>
</dbReference>
<dbReference type="RefSeq" id="WP_177217253.1">
    <property type="nucleotide sequence ID" value="NZ_FONY01000005.1"/>
</dbReference>
<dbReference type="HAMAP" id="MF_01014">
    <property type="entry name" value="HisA"/>
    <property type="match status" value="1"/>
</dbReference>
<dbReference type="CDD" id="cd04732">
    <property type="entry name" value="HisA"/>
    <property type="match status" value="1"/>
</dbReference>
<evidence type="ECO:0000256" key="3">
    <source>
        <dbReference type="ARBA" id="ARBA00005133"/>
    </source>
</evidence>
<reference evidence="12 13" key="1">
    <citation type="submission" date="2016-10" db="EMBL/GenBank/DDBJ databases">
        <authorList>
            <person name="de Groot N.N."/>
        </authorList>
    </citation>
    <scope>NUCLEOTIDE SEQUENCE [LARGE SCALE GENOMIC DNA]</scope>
    <source>
        <strain>GEY</strain>
        <strain evidence="13">DSM 9560</strain>
    </source>
</reference>
<dbReference type="STRING" id="1003.SAMN04488541_10058"/>
<dbReference type="AlphaFoldDB" id="A0A1I2CGL5"/>
<comment type="subcellular location">
    <subcellularLocation>
        <location evidence="2 9 11">Cytoplasm</location>
    </subcellularLocation>
</comment>
<evidence type="ECO:0000256" key="10">
    <source>
        <dbReference type="RuleBase" id="RU003657"/>
    </source>
</evidence>
<dbReference type="Gene3D" id="3.20.20.70">
    <property type="entry name" value="Aldolase class I"/>
    <property type="match status" value="1"/>
</dbReference>
<keyword evidence="8 9" id="KW-0413">Isomerase</keyword>
<sequence>MDIIPAIDIINGKCVRLSQGDFNQQKQYNENPLEVAQQFESAGLRRLHLVDLDGARQKKIVNHKVLENIAKNTKLKIDFGGGVQSDDDIKLAFDSGAAQVTGGSIAIRQPALFEKWLQLYGAERIILGADVKEDKIAISGWQETSDITVTSFIKGYLQKGVKYVICTDVSKDGMLAGTSIELYKHLRQNLPHASLIASGGVSNLQDLIDLKNIGMKGAIVGKALYENKINLEELKILIN</sequence>
<evidence type="ECO:0000256" key="7">
    <source>
        <dbReference type="ARBA" id="ARBA00023102"/>
    </source>
</evidence>
<gene>
    <name evidence="9" type="primary">hisA</name>
    <name evidence="12" type="ORF">SAMN04488541_10058</name>
</gene>
<dbReference type="InterPro" id="IPR011060">
    <property type="entry name" value="RibuloseP-bd_barrel"/>
</dbReference>
<dbReference type="PANTHER" id="PTHR43090">
    <property type="entry name" value="1-(5-PHOSPHORIBOSYL)-5-[(5-PHOSPHORIBOSYLAMINO)METHYLIDENEAMINO] IMIDAZOLE-4-CARBOXAMIDE ISOMERASE"/>
    <property type="match status" value="1"/>
</dbReference>
<name>A0A1I2CGL5_9BACT</name>
<keyword evidence="6 9" id="KW-0028">Amino-acid biosynthesis</keyword>
<evidence type="ECO:0000313" key="12">
    <source>
        <dbReference type="EMBL" id="SFE67394.1"/>
    </source>
</evidence>
<dbReference type="SUPFAM" id="SSF51366">
    <property type="entry name" value="Ribulose-phoshate binding barrel"/>
    <property type="match status" value="1"/>
</dbReference>
<dbReference type="Pfam" id="PF00977">
    <property type="entry name" value="His_biosynth"/>
    <property type="match status" value="1"/>
</dbReference>
<evidence type="ECO:0000256" key="5">
    <source>
        <dbReference type="ARBA" id="ARBA00022490"/>
    </source>
</evidence>
<evidence type="ECO:0000256" key="9">
    <source>
        <dbReference type="HAMAP-Rule" id="MF_01014"/>
    </source>
</evidence>
<comment type="similarity">
    <text evidence="4 9 10">Belongs to the HisA/HisF family.</text>
</comment>
<comment type="catalytic activity">
    <reaction evidence="1 9 11">
        <text>1-(5-phospho-beta-D-ribosyl)-5-[(5-phospho-beta-D-ribosylamino)methylideneamino]imidazole-4-carboxamide = 5-[(5-phospho-1-deoxy-D-ribulos-1-ylimino)methylamino]-1-(5-phospho-beta-D-ribosyl)imidazole-4-carboxamide</text>
        <dbReference type="Rhea" id="RHEA:15469"/>
        <dbReference type="ChEBI" id="CHEBI:58435"/>
        <dbReference type="ChEBI" id="CHEBI:58525"/>
        <dbReference type="EC" id="5.3.1.16"/>
    </reaction>
</comment>